<protein>
    <submittedName>
        <fullName evidence="2">Uncharacterized protein</fullName>
    </submittedName>
</protein>
<dbReference type="Proteomes" id="UP000184212">
    <property type="component" value="Unassembled WGS sequence"/>
</dbReference>
<keyword evidence="1" id="KW-0472">Membrane</keyword>
<proteinExistence type="predicted"/>
<dbReference type="STRING" id="947013.SAMN04488109_6238"/>
<feature type="transmembrane region" description="Helical" evidence="1">
    <location>
        <begin position="12"/>
        <end position="28"/>
    </location>
</feature>
<reference evidence="2 3" key="1">
    <citation type="submission" date="2016-11" db="EMBL/GenBank/DDBJ databases">
        <authorList>
            <person name="Jaros S."/>
            <person name="Januszkiewicz K."/>
            <person name="Wedrychowicz H."/>
        </authorList>
    </citation>
    <scope>NUCLEOTIDE SEQUENCE [LARGE SCALE GENOMIC DNA]</scope>
    <source>
        <strain evidence="2 3">DSM 24574</strain>
    </source>
</reference>
<gene>
    <name evidence="2" type="ORF">SAMN04488109_6238</name>
</gene>
<name>A0A1M5X1H2_9BACT</name>
<dbReference type="EMBL" id="FQWQ01000005">
    <property type="protein sequence ID" value="SHH93736.1"/>
    <property type="molecule type" value="Genomic_DNA"/>
</dbReference>
<keyword evidence="1" id="KW-1133">Transmembrane helix</keyword>
<evidence type="ECO:0000313" key="2">
    <source>
        <dbReference type="EMBL" id="SHH93736.1"/>
    </source>
</evidence>
<keyword evidence="1" id="KW-0812">Transmembrane</keyword>
<sequence length="77" mass="9103">MLLDIHKMRPWLSAFMIIWSVYSFYCAIKNKPVTMQFTYSDSFIPKKILGKYFDRVMNIIFGIIFMFFGIGLLTGVF</sequence>
<feature type="transmembrane region" description="Helical" evidence="1">
    <location>
        <begin position="56"/>
        <end position="76"/>
    </location>
</feature>
<dbReference type="AlphaFoldDB" id="A0A1M5X1H2"/>
<keyword evidence="3" id="KW-1185">Reference proteome</keyword>
<organism evidence="2 3">
    <name type="scientific">Chryseolinea serpens</name>
    <dbReference type="NCBI Taxonomy" id="947013"/>
    <lineage>
        <taxon>Bacteria</taxon>
        <taxon>Pseudomonadati</taxon>
        <taxon>Bacteroidota</taxon>
        <taxon>Cytophagia</taxon>
        <taxon>Cytophagales</taxon>
        <taxon>Fulvivirgaceae</taxon>
        <taxon>Chryseolinea</taxon>
    </lineage>
</organism>
<evidence type="ECO:0000256" key="1">
    <source>
        <dbReference type="SAM" id="Phobius"/>
    </source>
</evidence>
<evidence type="ECO:0000313" key="3">
    <source>
        <dbReference type="Proteomes" id="UP000184212"/>
    </source>
</evidence>
<accession>A0A1M5X1H2</accession>